<protein>
    <submittedName>
        <fullName evidence="2">Uncharacterized protein</fullName>
    </submittedName>
</protein>
<keyword evidence="1" id="KW-0732">Signal</keyword>
<evidence type="ECO:0000313" key="2">
    <source>
        <dbReference type="EMBL" id="XBH19944.1"/>
    </source>
</evidence>
<dbReference type="RefSeq" id="WP_348265166.1">
    <property type="nucleotide sequence ID" value="NZ_CP121196.1"/>
</dbReference>
<proteinExistence type="predicted"/>
<dbReference type="AlphaFoldDB" id="A0AAU7DRK2"/>
<name>A0AAU7DRK2_9BACT</name>
<sequence length="163" mass="18036">MVARLIAVAVVMSAVGLLTNAGTLHAVPQTDGQFKRYKTVEAYEIRTGVLMMPRYALDGQVCEIGLQKRIYSPEVVRLDAELERKQIDDLVDELVPAEERGPRANGILGMGLISVSGTGMNQLDDYENVSIDVYSKVLSSSKRKMTVEGNLAAVIRWKHRKCQ</sequence>
<feature type="signal peptide" evidence="1">
    <location>
        <begin position="1"/>
        <end position="26"/>
    </location>
</feature>
<gene>
    <name evidence="2" type="ORF">P8935_11630</name>
</gene>
<reference evidence="2" key="1">
    <citation type="submission" date="2023-03" db="EMBL/GenBank/DDBJ databases">
        <title>Edaphobacter sp.</title>
        <authorList>
            <person name="Huber K.J."/>
            <person name="Papendorf J."/>
            <person name="Pilke C."/>
            <person name="Bunk B."/>
            <person name="Sproeer C."/>
            <person name="Pester M."/>
        </authorList>
    </citation>
    <scope>NUCLEOTIDE SEQUENCE</scope>
    <source>
        <strain evidence="2">DSM 110680</strain>
    </source>
</reference>
<feature type="chain" id="PRO_5043504253" evidence="1">
    <location>
        <begin position="27"/>
        <end position="163"/>
    </location>
</feature>
<evidence type="ECO:0000256" key="1">
    <source>
        <dbReference type="SAM" id="SignalP"/>
    </source>
</evidence>
<accession>A0AAU7DRK2</accession>
<dbReference type="EMBL" id="CP121196">
    <property type="protein sequence ID" value="XBH19944.1"/>
    <property type="molecule type" value="Genomic_DNA"/>
</dbReference>
<organism evidence="2">
    <name type="scientific">Telmatobacter sp. DSM 110680</name>
    <dbReference type="NCBI Taxonomy" id="3036704"/>
    <lineage>
        <taxon>Bacteria</taxon>
        <taxon>Pseudomonadati</taxon>
        <taxon>Acidobacteriota</taxon>
        <taxon>Terriglobia</taxon>
        <taxon>Terriglobales</taxon>
        <taxon>Acidobacteriaceae</taxon>
        <taxon>Telmatobacter</taxon>
    </lineage>
</organism>